<reference evidence="7" key="1">
    <citation type="submission" date="2023-03" db="EMBL/GenBank/DDBJ databases">
        <title>Mating type loci evolution in Malassezia.</title>
        <authorList>
            <person name="Coelho M.A."/>
        </authorList>
    </citation>
    <scope>NUCLEOTIDE SEQUENCE</scope>
    <source>
        <strain evidence="7">CBS 10434</strain>
    </source>
</reference>
<evidence type="ECO:0000256" key="2">
    <source>
        <dbReference type="ARBA" id="ARBA00022491"/>
    </source>
</evidence>
<comment type="subcellular location">
    <subcellularLocation>
        <location evidence="1">Nucleus</location>
    </subcellularLocation>
</comment>
<organism evidence="7 8">
    <name type="scientific">Malassezia caprae</name>
    <dbReference type="NCBI Taxonomy" id="1381934"/>
    <lineage>
        <taxon>Eukaryota</taxon>
        <taxon>Fungi</taxon>
        <taxon>Dikarya</taxon>
        <taxon>Basidiomycota</taxon>
        <taxon>Ustilaginomycotina</taxon>
        <taxon>Malasseziomycetes</taxon>
        <taxon>Malasseziales</taxon>
        <taxon>Malasseziaceae</taxon>
        <taxon>Malassezia</taxon>
    </lineage>
</organism>
<feature type="region of interest" description="Disordered" evidence="6">
    <location>
        <begin position="279"/>
        <end position="321"/>
    </location>
</feature>
<protein>
    <recommendedName>
        <fullName evidence="9">Sds3-like protein</fullName>
    </recommendedName>
</protein>
<dbReference type="GO" id="GO:0010468">
    <property type="term" value="P:regulation of gene expression"/>
    <property type="evidence" value="ECO:0007669"/>
    <property type="project" value="UniProtKB-ARBA"/>
</dbReference>
<dbReference type="Pfam" id="PF08598">
    <property type="entry name" value="Sds3"/>
    <property type="match status" value="1"/>
</dbReference>
<evidence type="ECO:0000313" key="8">
    <source>
        <dbReference type="Proteomes" id="UP001220961"/>
    </source>
</evidence>
<keyword evidence="5" id="KW-0539">Nucleus</keyword>
<proteinExistence type="predicted"/>
<keyword evidence="3" id="KW-0805">Transcription regulation</keyword>
<keyword evidence="4" id="KW-0804">Transcription</keyword>
<dbReference type="PANTHER" id="PTHR21964">
    <property type="entry name" value="BREAST CANCER METASTASIS-SUPPRESSOR 1"/>
    <property type="match status" value="1"/>
</dbReference>
<name>A0AAF0E6S6_9BASI</name>
<feature type="region of interest" description="Disordered" evidence="6">
    <location>
        <begin position="1"/>
        <end position="69"/>
    </location>
</feature>
<feature type="region of interest" description="Disordered" evidence="6">
    <location>
        <begin position="388"/>
        <end position="427"/>
    </location>
</feature>
<dbReference type="Proteomes" id="UP001220961">
    <property type="component" value="Chromosome 3"/>
</dbReference>
<accession>A0AAF0E6S6</accession>
<evidence type="ECO:0000256" key="6">
    <source>
        <dbReference type="SAM" id="MobiDB-lite"/>
    </source>
</evidence>
<dbReference type="AlphaFoldDB" id="A0AAF0E6S6"/>
<evidence type="ECO:0000256" key="3">
    <source>
        <dbReference type="ARBA" id="ARBA00023015"/>
    </source>
</evidence>
<dbReference type="SMART" id="SM01401">
    <property type="entry name" value="Sds3"/>
    <property type="match status" value="1"/>
</dbReference>
<feature type="region of interest" description="Disordered" evidence="6">
    <location>
        <begin position="114"/>
        <end position="157"/>
    </location>
</feature>
<evidence type="ECO:0000256" key="4">
    <source>
        <dbReference type="ARBA" id="ARBA00023163"/>
    </source>
</evidence>
<dbReference type="EMBL" id="CP119910">
    <property type="protein sequence ID" value="WFD19190.1"/>
    <property type="molecule type" value="Genomic_DNA"/>
</dbReference>
<keyword evidence="8" id="KW-1185">Reference proteome</keyword>
<sequence length="463" mass="51211">MSQGTEGPPAYYYDARPPQHTIPVPDPGFYGPPSHPGPPPLAEPHRAPYSGGAPDHPMRSLSPPRHGRYAMEPVDYFPMAPGNPDMRPPLHDDPAMLPHDPMAVEMGMRMPVPRGVHETGLPPPPARLPSGSHRPSSKRMPPPLPEAPVSKRDRRRKEVLDRLERTHWEGFENRDPVYHEAYVSLSSTHHALLTRPSLVREYAMRLADCTVERGAQLRSAELYYAFLVERSKRSSEAERSKVEDEARLAKRHVRDKLLTVIEERKRRLKEERDGGDFAADFLLEPSQRQHSTRQLRNKSSHPNGGPTRLGRLLEDDDSATGSRQGVVDAVAQLLGWSEMEAAAAITAASADEDSLLCKDADGTETRLPLLGTFAMQTSLLAGVSLATSASNGKGKKKGSKLVSTPSERSEDDDTPSTPLLSSGGGRLRWDTAKCLSQLTSAKDFEIESDLININKLGQKRRRR</sequence>
<dbReference type="GO" id="GO:0005654">
    <property type="term" value="C:nucleoplasm"/>
    <property type="evidence" value="ECO:0007669"/>
    <property type="project" value="UniProtKB-ARBA"/>
</dbReference>
<evidence type="ECO:0000313" key="7">
    <source>
        <dbReference type="EMBL" id="WFD19190.1"/>
    </source>
</evidence>
<evidence type="ECO:0000256" key="1">
    <source>
        <dbReference type="ARBA" id="ARBA00004123"/>
    </source>
</evidence>
<keyword evidence="2" id="KW-0678">Repressor</keyword>
<feature type="compositionally biased region" description="Pro residues" evidence="6">
    <location>
        <begin position="33"/>
        <end position="42"/>
    </location>
</feature>
<gene>
    <name evidence="7" type="ORF">MCAP1_001413</name>
</gene>
<dbReference type="InterPro" id="IPR013907">
    <property type="entry name" value="Sds3"/>
</dbReference>
<feature type="compositionally biased region" description="Basic residues" evidence="6">
    <location>
        <begin position="290"/>
        <end position="299"/>
    </location>
</feature>
<evidence type="ECO:0008006" key="9">
    <source>
        <dbReference type="Google" id="ProtNLM"/>
    </source>
</evidence>
<evidence type="ECO:0000256" key="5">
    <source>
        <dbReference type="ARBA" id="ARBA00023242"/>
    </source>
</evidence>